<comment type="similarity">
    <text evidence="1">Belongs to the bactofilin family.</text>
</comment>
<evidence type="ECO:0008006" key="4">
    <source>
        <dbReference type="Google" id="ProtNLM"/>
    </source>
</evidence>
<organism evidence="2 3">
    <name type="scientific">Handelsmanbacteria sp. (strain RIFCSPLOWO2_12_FULL_64_10)</name>
    <dbReference type="NCBI Taxonomy" id="1817868"/>
    <lineage>
        <taxon>Bacteria</taxon>
        <taxon>Candidatus Handelsmaniibacteriota</taxon>
    </lineage>
</organism>
<dbReference type="PANTHER" id="PTHR35024">
    <property type="entry name" value="HYPOTHETICAL CYTOSOLIC PROTEIN"/>
    <property type="match status" value="1"/>
</dbReference>
<protein>
    <recommendedName>
        <fullName evidence="4">Cell shape determination protein CcmA</fullName>
    </recommendedName>
</protein>
<dbReference type="InterPro" id="IPR007607">
    <property type="entry name" value="BacA/B"/>
</dbReference>
<evidence type="ECO:0000256" key="1">
    <source>
        <dbReference type="ARBA" id="ARBA00044755"/>
    </source>
</evidence>
<evidence type="ECO:0000313" key="2">
    <source>
        <dbReference type="EMBL" id="OGG55482.1"/>
    </source>
</evidence>
<name>A0A1F6D378_HANXR</name>
<dbReference type="AlphaFoldDB" id="A0A1F6D378"/>
<accession>A0A1F6D378</accession>
<proteinExistence type="inferred from homology"/>
<reference evidence="2 3" key="1">
    <citation type="journal article" date="2016" name="Nat. Commun.">
        <title>Thousands of microbial genomes shed light on interconnected biogeochemical processes in an aquifer system.</title>
        <authorList>
            <person name="Anantharaman K."/>
            <person name="Brown C.T."/>
            <person name="Hug L.A."/>
            <person name="Sharon I."/>
            <person name="Castelle C.J."/>
            <person name="Probst A.J."/>
            <person name="Thomas B.C."/>
            <person name="Singh A."/>
            <person name="Wilkins M.J."/>
            <person name="Karaoz U."/>
            <person name="Brodie E.L."/>
            <person name="Williams K.H."/>
            <person name="Hubbard S.S."/>
            <person name="Banfield J.F."/>
        </authorList>
    </citation>
    <scope>NUCLEOTIDE SEQUENCE [LARGE SCALE GENOMIC DNA]</scope>
    <source>
        <strain evidence="3">RIFCSPLOWO2_12_FULL_64_10</strain>
    </source>
</reference>
<sequence>MASSKIKDLVSSSDSRGINTIIGHGTVVEGTLTVPHGIRVDGHLKGEVRSEGMLIVGEEGLIEADVKVRDATISGKIIGDVDADGKVHLKTQAVLLGKIKTRLLVVEEGAVFKGNCESGEEVQVSKAPERMEASQQGT</sequence>
<comment type="caution">
    <text evidence="2">The sequence shown here is derived from an EMBL/GenBank/DDBJ whole genome shotgun (WGS) entry which is preliminary data.</text>
</comment>
<dbReference type="EMBL" id="MFKF01000076">
    <property type="protein sequence ID" value="OGG55482.1"/>
    <property type="molecule type" value="Genomic_DNA"/>
</dbReference>
<gene>
    <name evidence="2" type="ORF">A3F84_01615</name>
</gene>
<evidence type="ECO:0000313" key="3">
    <source>
        <dbReference type="Proteomes" id="UP000178606"/>
    </source>
</evidence>
<dbReference type="Proteomes" id="UP000178606">
    <property type="component" value="Unassembled WGS sequence"/>
</dbReference>
<dbReference type="Pfam" id="PF04519">
    <property type="entry name" value="Bactofilin"/>
    <property type="match status" value="1"/>
</dbReference>
<dbReference type="PANTHER" id="PTHR35024:SF4">
    <property type="entry name" value="POLYMER-FORMING CYTOSKELETAL PROTEIN"/>
    <property type="match status" value="1"/>
</dbReference>